<dbReference type="PANTHER" id="PTHR36206:SF13">
    <property type="entry name" value="TRANSCRIPTIONAL REGULATORY PROTEIN MOC3"/>
    <property type="match status" value="1"/>
</dbReference>
<feature type="compositionally biased region" description="Low complexity" evidence="7">
    <location>
        <begin position="134"/>
        <end position="146"/>
    </location>
</feature>
<dbReference type="InterPro" id="IPR036864">
    <property type="entry name" value="Zn2-C6_fun-type_DNA-bd_sf"/>
</dbReference>
<feature type="compositionally biased region" description="Pro residues" evidence="7">
    <location>
        <begin position="124"/>
        <end position="133"/>
    </location>
</feature>
<evidence type="ECO:0000256" key="1">
    <source>
        <dbReference type="ARBA" id="ARBA00022723"/>
    </source>
</evidence>
<dbReference type="PROSITE" id="PS50048">
    <property type="entry name" value="ZN2_CY6_FUNGAL_2"/>
    <property type="match status" value="1"/>
</dbReference>
<dbReference type="GO" id="GO:0008270">
    <property type="term" value="F:zinc ion binding"/>
    <property type="evidence" value="ECO:0007669"/>
    <property type="project" value="InterPro"/>
</dbReference>
<dbReference type="GO" id="GO:0000981">
    <property type="term" value="F:DNA-binding transcription factor activity, RNA polymerase II-specific"/>
    <property type="evidence" value="ECO:0007669"/>
    <property type="project" value="InterPro"/>
</dbReference>
<accession>A0A292Q2A7</accession>
<feature type="compositionally biased region" description="Low complexity" evidence="7">
    <location>
        <begin position="111"/>
        <end position="123"/>
    </location>
</feature>
<organism evidence="9 10">
    <name type="scientific">Tuber aestivum</name>
    <name type="common">summer truffle</name>
    <dbReference type="NCBI Taxonomy" id="59557"/>
    <lineage>
        <taxon>Eukaryota</taxon>
        <taxon>Fungi</taxon>
        <taxon>Dikarya</taxon>
        <taxon>Ascomycota</taxon>
        <taxon>Pezizomycotina</taxon>
        <taxon>Pezizomycetes</taxon>
        <taxon>Pezizales</taxon>
        <taxon>Tuberaceae</taxon>
        <taxon>Tuber</taxon>
    </lineage>
</organism>
<evidence type="ECO:0000256" key="6">
    <source>
        <dbReference type="ARBA" id="ARBA00023242"/>
    </source>
</evidence>
<dbReference type="Gene3D" id="4.10.240.10">
    <property type="entry name" value="Zn(2)-C6 fungal-type DNA-binding domain"/>
    <property type="match status" value="1"/>
</dbReference>
<keyword evidence="1" id="KW-0479">Metal-binding</keyword>
<proteinExistence type="predicted"/>
<evidence type="ECO:0000259" key="8">
    <source>
        <dbReference type="PROSITE" id="PS50048"/>
    </source>
</evidence>
<dbReference type="EMBL" id="LN890965">
    <property type="protein sequence ID" value="CUS13919.1"/>
    <property type="molecule type" value="Genomic_DNA"/>
</dbReference>
<evidence type="ECO:0000256" key="4">
    <source>
        <dbReference type="ARBA" id="ARBA00023125"/>
    </source>
</evidence>
<keyword evidence="3" id="KW-0805">Transcription regulation</keyword>
<dbReference type="CDD" id="cd00067">
    <property type="entry name" value="GAL4"/>
    <property type="match status" value="1"/>
</dbReference>
<dbReference type="Proteomes" id="UP001412239">
    <property type="component" value="Unassembled WGS sequence"/>
</dbReference>
<keyword evidence="5" id="KW-0804">Transcription</keyword>
<evidence type="ECO:0000256" key="7">
    <source>
        <dbReference type="SAM" id="MobiDB-lite"/>
    </source>
</evidence>
<feature type="compositionally biased region" description="Polar residues" evidence="7">
    <location>
        <begin position="350"/>
        <end position="371"/>
    </location>
</feature>
<dbReference type="SUPFAM" id="SSF57701">
    <property type="entry name" value="Zn2/Cys6 DNA-binding domain"/>
    <property type="match status" value="1"/>
</dbReference>
<evidence type="ECO:0000256" key="5">
    <source>
        <dbReference type="ARBA" id="ARBA00023163"/>
    </source>
</evidence>
<sequence>MSMVELGRSYDPHRPGRYSHSHRGSPLLQHLDHSSAHSTPSPPFQYAHLPMIPQQQQQAPPPPARPTPTSYPSPASFPSPSMSAYQPPPGLQQQQQPGSRGSPYSPPIPLPSLNLPPIRLNPPAQLPPPPPPQQQQQQIGSPLMGSPLPPPSQPLHGYYPPHALSPPSHRAHPSNITSSPREPLRYPLPSREERIMSGGRHKKEIKRRTKTGCLTCRKRRIKCDEAHPTCKNCAKSKRDCLGYDPIFKAQPGPAAIQPAPSIGGSTPQSTAPLYSFSYPVSNPLGGQSCAQTNSTAASSPTSEVYEYQPAIDPALEAPMMGNPPISTSMLPESQGTFRPELKRSLDRASPFSSGSDTTTNRVTPIPRSTTPRLGRLQDNPGGNPAKRIKIDDLLSVVSSSQPLTPPSSETTLYATPSATVEDMKTLYKLRYAPALDKFLETGWFMGPGLAKVLSDNHLVELMAEIFERFRVRGGSFVEEEDPSIGRKGKSAGVLWAGVKMVYGTGIPAADNRQDEDEDDFRDEDGAETLRRINIVEALVTGQPLEPVPESPRVTSVDKTTEDSPTTLFWRGLARAVAARGGDAKLNGQVDSILADCRQFIEGNETRKLLLMIAEARHLGSSRPHDTHADPTMAGDSTRLLASLRSYIEGVAKETAEPGSSLSRRIAGRAVGQWKEAITDTPFLF</sequence>
<evidence type="ECO:0000313" key="9">
    <source>
        <dbReference type="EMBL" id="CUS13919.1"/>
    </source>
</evidence>
<dbReference type="InterPro" id="IPR001138">
    <property type="entry name" value="Zn2Cys6_DnaBD"/>
</dbReference>
<gene>
    <name evidence="9" type="ORF">GSTUAT00001956001</name>
</gene>
<dbReference type="PROSITE" id="PS00463">
    <property type="entry name" value="ZN2_CY6_FUNGAL_1"/>
    <property type="match status" value="1"/>
</dbReference>
<dbReference type="GO" id="GO:0003677">
    <property type="term" value="F:DNA binding"/>
    <property type="evidence" value="ECO:0007669"/>
    <property type="project" value="UniProtKB-KW"/>
</dbReference>
<feature type="compositionally biased region" description="Low complexity" evidence="7">
    <location>
        <begin position="91"/>
        <end position="103"/>
    </location>
</feature>
<protein>
    <recommendedName>
        <fullName evidence="8">Zn(2)-C6 fungal-type domain-containing protein</fullName>
    </recommendedName>
</protein>
<feature type="domain" description="Zn(2)-C6 fungal-type" evidence="8">
    <location>
        <begin position="212"/>
        <end position="240"/>
    </location>
</feature>
<keyword evidence="6" id="KW-0539">Nucleus</keyword>
<keyword evidence="10" id="KW-1185">Reference proteome</keyword>
<reference evidence="9" key="1">
    <citation type="submission" date="2015-10" db="EMBL/GenBank/DDBJ databases">
        <authorList>
            <person name="Regsiter A."/>
            <person name="william w."/>
        </authorList>
    </citation>
    <scope>NUCLEOTIDE SEQUENCE</scope>
    <source>
        <strain evidence="9">Montdore</strain>
    </source>
</reference>
<keyword evidence="4" id="KW-0238">DNA-binding</keyword>
<feature type="region of interest" description="Disordered" evidence="7">
    <location>
        <begin position="344"/>
        <end position="385"/>
    </location>
</feature>
<evidence type="ECO:0000256" key="3">
    <source>
        <dbReference type="ARBA" id="ARBA00023015"/>
    </source>
</evidence>
<dbReference type="PANTHER" id="PTHR36206">
    <property type="entry name" value="ASPERCRYPTIN BIOSYNTHESIS CLUSTER-SPECIFIC TRANSCRIPTION REGULATOR ATNN-RELATED"/>
    <property type="match status" value="1"/>
</dbReference>
<dbReference type="InterPro" id="IPR052360">
    <property type="entry name" value="Transcr_Regulatory_Proteins"/>
</dbReference>
<keyword evidence="2" id="KW-0862">Zinc</keyword>
<dbReference type="Pfam" id="PF00172">
    <property type="entry name" value="Zn_clus"/>
    <property type="match status" value="1"/>
</dbReference>
<evidence type="ECO:0000256" key="2">
    <source>
        <dbReference type="ARBA" id="ARBA00022833"/>
    </source>
</evidence>
<dbReference type="AlphaFoldDB" id="A0A292Q2A7"/>
<dbReference type="SMART" id="SM00066">
    <property type="entry name" value="GAL4"/>
    <property type="match status" value="1"/>
</dbReference>
<name>A0A292Q2A7_9PEZI</name>
<feature type="region of interest" description="Disordered" evidence="7">
    <location>
        <begin position="1"/>
        <end position="186"/>
    </location>
</feature>
<evidence type="ECO:0000313" key="10">
    <source>
        <dbReference type="Proteomes" id="UP001412239"/>
    </source>
</evidence>
<feature type="compositionally biased region" description="Pro residues" evidence="7">
    <location>
        <begin position="59"/>
        <end position="77"/>
    </location>
</feature>